<dbReference type="Proteomes" id="UP000045706">
    <property type="component" value="Unassembled WGS sequence"/>
</dbReference>
<sequence>MPWSSLEPQYNPPFCHDVVSMGVRRRVNAPRVNGARAAFGRPVADLEHVAAGARTDVVLDLPRRRLGTANVHEHDGLQQADALPPVCLGQRLADDAVRCAAKVTARRPVHGRRVRVDRHGDVASLDGGAATGSPRHGGHDTVDHLLPGLAGIEFELAAVGGERNDDVDVVPVPNEVRLEGGLAVMVLEGLEHGGTGDLAGLAGDGLVKDEGVRVRGRGQTLFVVDFDGAKVDLALHILLQVMQGYFEMQFAHALQNELLGFLVAVPPEAWILA</sequence>
<protein>
    <submittedName>
        <fullName evidence="1">Uncharacterized protein</fullName>
    </submittedName>
</protein>
<evidence type="ECO:0000313" key="1">
    <source>
        <dbReference type="EMBL" id="CRK15889.1"/>
    </source>
</evidence>
<proteinExistence type="predicted"/>
<organism evidence="1 2">
    <name type="scientific">Verticillium longisporum</name>
    <name type="common">Verticillium dahliae var. longisporum</name>
    <dbReference type="NCBI Taxonomy" id="100787"/>
    <lineage>
        <taxon>Eukaryota</taxon>
        <taxon>Fungi</taxon>
        <taxon>Dikarya</taxon>
        <taxon>Ascomycota</taxon>
        <taxon>Pezizomycotina</taxon>
        <taxon>Sordariomycetes</taxon>
        <taxon>Hypocreomycetidae</taxon>
        <taxon>Glomerellales</taxon>
        <taxon>Plectosphaerellaceae</taxon>
        <taxon>Verticillium</taxon>
    </lineage>
</organism>
<dbReference type="EMBL" id="CVQI01006446">
    <property type="protein sequence ID" value="CRK15889.1"/>
    <property type="molecule type" value="Genomic_DNA"/>
</dbReference>
<dbReference type="AlphaFoldDB" id="A0A0G4L1N3"/>
<evidence type="ECO:0000313" key="2">
    <source>
        <dbReference type="Proteomes" id="UP000045706"/>
    </source>
</evidence>
<name>A0A0G4L1N3_VERLO</name>
<reference evidence="2" key="1">
    <citation type="submission" date="2015-05" db="EMBL/GenBank/DDBJ databases">
        <authorList>
            <person name="Fogelqvist Johan"/>
        </authorList>
    </citation>
    <scope>NUCLEOTIDE SEQUENCE [LARGE SCALE GENOMIC DNA]</scope>
</reference>
<accession>A0A0G4L1N3</accession>
<gene>
    <name evidence="1" type="ORF">BN1723_010843</name>
</gene>